<dbReference type="InterPro" id="IPR035979">
    <property type="entry name" value="RBD_domain_sf"/>
</dbReference>
<keyword evidence="6" id="KW-0597">Phosphoprotein</keyword>
<dbReference type="InterPro" id="IPR003954">
    <property type="entry name" value="RRM_euk-type"/>
</dbReference>
<evidence type="ECO:0000256" key="2">
    <source>
        <dbReference type="ARBA" id="ARBA00004286"/>
    </source>
</evidence>
<evidence type="ECO:0000259" key="24">
    <source>
        <dbReference type="PROSITE" id="PS50102"/>
    </source>
</evidence>
<keyword evidence="5" id="KW-1017">Isopeptide bond</keyword>
<dbReference type="InterPro" id="IPR012677">
    <property type="entry name" value="Nucleotide-bd_a/b_plait_sf"/>
</dbReference>
<evidence type="ECO:0000256" key="10">
    <source>
        <dbReference type="ARBA" id="ARBA00022763"/>
    </source>
</evidence>
<keyword evidence="18" id="KW-0234">DNA repair</keyword>
<evidence type="ECO:0000256" key="22">
    <source>
        <dbReference type="PROSITE-ProRule" id="PRU00176"/>
    </source>
</evidence>
<dbReference type="GO" id="GO:0005686">
    <property type="term" value="C:U2 snRNP"/>
    <property type="evidence" value="ECO:0007669"/>
    <property type="project" value="TreeGrafter"/>
</dbReference>
<dbReference type="Pfam" id="PF00076">
    <property type="entry name" value="RRM_1"/>
    <property type="match status" value="2"/>
</dbReference>
<evidence type="ECO:0000256" key="18">
    <source>
        <dbReference type="ARBA" id="ARBA00023204"/>
    </source>
</evidence>
<feature type="region of interest" description="Disordered" evidence="23">
    <location>
        <begin position="1"/>
        <end position="56"/>
    </location>
</feature>
<dbReference type="CDD" id="cd12281">
    <property type="entry name" value="RRM1_TatSF1_like"/>
    <property type="match status" value="1"/>
</dbReference>
<evidence type="ECO:0000313" key="26">
    <source>
        <dbReference type="Proteomes" id="UP000235965"/>
    </source>
</evidence>
<dbReference type="Proteomes" id="UP000235965">
    <property type="component" value="Unassembled WGS sequence"/>
</dbReference>
<keyword evidence="15" id="KW-0010">Activator</keyword>
<dbReference type="InterPro" id="IPR034392">
    <property type="entry name" value="TatSF1-like_RRM1"/>
</dbReference>
<dbReference type="OrthoDB" id="10258585at2759"/>
<reference evidence="25 26" key="1">
    <citation type="submission" date="2017-12" db="EMBL/GenBank/DDBJ databases">
        <title>Hemimetabolous genomes reveal molecular basis of termite eusociality.</title>
        <authorList>
            <person name="Harrison M.C."/>
            <person name="Jongepier E."/>
            <person name="Robertson H.M."/>
            <person name="Arning N."/>
            <person name="Bitard-Feildel T."/>
            <person name="Chao H."/>
            <person name="Childers C.P."/>
            <person name="Dinh H."/>
            <person name="Doddapaneni H."/>
            <person name="Dugan S."/>
            <person name="Gowin J."/>
            <person name="Greiner C."/>
            <person name="Han Y."/>
            <person name="Hu H."/>
            <person name="Hughes D.S.T."/>
            <person name="Huylmans A.-K."/>
            <person name="Kemena C."/>
            <person name="Kremer L.P.M."/>
            <person name="Lee S.L."/>
            <person name="Lopez-Ezquerra A."/>
            <person name="Mallet L."/>
            <person name="Monroy-Kuhn J.M."/>
            <person name="Moser A."/>
            <person name="Murali S.C."/>
            <person name="Muzny D.M."/>
            <person name="Otani S."/>
            <person name="Piulachs M.-D."/>
            <person name="Poelchau M."/>
            <person name="Qu J."/>
            <person name="Schaub F."/>
            <person name="Wada-Katsumata A."/>
            <person name="Worley K.C."/>
            <person name="Xie Q."/>
            <person name="Ylla G."/>
            <person name="Poulsen M."/>
            <person name="Gibbs R.A."/>
            <person name="Schal C."/>
            <person name="Richards S."/>
            <person name="Belles X."/>
            <person name="Korb J."/>
            <person name="Bornberg-Bauer E."/>
        </authorList>
    </citation>
    <scope>NUCLEOTIDE SEQUENCE [LARGE SCALE GENOMIC DNA]</scope>
    <source>
        <tissue evidence="25">Whole body</tissue>
    </source>
</reference>
<keyword evidence="13" id="KW-0007">Acetylation</keyword>
<keyword evidence="19" id="KW-0539">Nucleus</keyword>
<dbReference type="PANTHER" id="PTHR15608">
    <property type="entry name" value="SPLICING FACTOR U2AF-ASSOCIATED PROTEIN 2"/>
    <property type="match status" value="1"/>
</dbReference>
<dbReference type="STRING" id="105785.A0A2J7QPI0"/>
<dbReference type="AlphaFoldDB" id="A0A2J7QPI0"/>
<evidence type="ECO:0000256" key="4">
    <source>
        <dbReference type="ARBA" id="ARBA00022454"/>
    </source>
</evidence>
<dbReference type="GO" id="GO:0005694">
    <property type="term" value="C:chromosome"/>
    <property type="evidence" value="ECO:0007669"/>
    <property type="project" value="UniProtKB-SubCell"/>
</dbReference>
<feature type="compositionally biased region" description="Polar residues" evidence="23">
    <location>
        <begin position="111"/>
        <end position="120"/>
    </location>
</feature>
<evidence type="ECO:0000313" key="25">
    <source>
        <dbReference type="EMBL" id="PNF30490.1"/>
    </source>
</evidence>
<dbReference type="FunFam" id="3.30.70.330:FF:000105">
    <property type="entry name" value="HIV Tat-specific factor 1 homolog"/>
    <property type="match status" value="1"/>
</dbReference>
<feature type="compositionally biased region" description="Basic and acidic residues" evidence="23">
    <location>
        <begin position="23"/>
        <end position="55"/>
    </location>
</feature>
<dbReference type="SUPFAM" id="SSF54928">
    <property type="entry name" value="RNA-binding domain, RBD"/>
    <property type="match status" value="2"/>
</dbReference>
<evidence type="ECO:0000256" key="8">
    <source>
        <dbReference type="ARBA" id="ARBA00022728"/>
    </source>
</evidence>
<keyword evidence="4" id="KW-0158">Chromosome</keyword>
<evidence type="ECO:0000256" key="3">
    <source>
        <dbReference type="ARBA" id="ARBA00007747"/>
    </source>
</evidence>
<feature type="compositionally biased region" description="Polar residues" evidence="23">
    <location>
        <begin position="556"/>
        <end position="567"/>
    </location>
</feature>
<dbReference type="InterPro" id="IPR034393">
    <property type="entry name" value="TatSF1-like"/>
</dbReference>
<evidence type="ECO:0000256" key="9">
    <source>
        <dbReference type="ARBA" id="ARBA00022737"/>
    </source>
</evidence>
<feature type="compositionally biased region" description="Basic and acidic residues" evidence="23">
    <location>
        <begin position="545"/>
        <end position="555"/>
    </location>
</feature>
<feature type="domain" description="RRM" evidence="24">
    <location>
        <begin position="426"/>
        <end position="511"/>
    </location>
</feature>
<evidence type="ECO:0000256" key="5">
    <source>
        <dbReference type="ARBA" id="ARBA00022499"/>
    </source>
</evidence>
<keyword evidence="8" id="KW-0747">Spliceosome</keyword>
<keyword evidence="10" id="KW-0227">DNA damage</keyword>
<comment type="similarity">
    <text evidence="3">Belongs to the HTATSF1 family.</text>
</comment>
<keyword evidence="26" id="KW-1185">Reference proteome</keyword>
<evidence type="ECO:0000256" key="11">
    <source>
        <dbReference type="ARBA" id="ARBA00022843"/>
    </source>
</evidence>
<evidence type="ECO:0000256" key="19">
    <source>
        <dbReference type="ARBA" id="ARBA00023242"/>
    </source>
</evidence>
<keyword evidence="17" id="KW-0508">mRNA splicing</keyword>
<evidence type="ECO:0000256" key="20">
    <source>
        <dbReference type="ARBA" id="ARBA00062124"/>
    </source>
</evidence>
<dbReference type="Gene3D" id="3.30.70.330">
    <property type="match status" value="2"/>
</dbReference>
<keyword evidence="11" id="KW-0832">Ubl conjugation</keyword>
<evidence type="ECO:0000256" key="14">
    <source>
        <dbReference type="ARBA" id="ARBA00023015"/>
    </source>
</evidence>
<gene>
    <name evidence="25" type="ORF">B7P43_G10868</name>
</gene>
<feature type="region of interest" description="Disordered" evidence="23">
    <location>
        <begin position="262"/>
        <end position="283"/>
    </location>
</feature>
<evidence type="ECO:0000256" key="12">
    <source>
        <dbReference type="ARBA" id="ARBA00022884"/>
    </source>
</evidence>
<dbReference type="FunCoup" id="A0A2J7QPI0">
    <property type="interactions" value="506"/>
</dbReference>
<evidence type="ECO:0000256" key="7">
    <source>
        <dbReference type="ARBA" id="ARBA00022664"/>
    </source>
</evidence>
<comment type="subunit">
    <text evidence="20">Component of the 17S U2 SnRNP complex, a ribonucleoprotein complex that contains small nuclear RNA (snRNA) U2 and a number of specific proteins. Within the 17S U2 SnRNP complex, interacts (via UHM region) directly with SF3B1. Component of a complex which is at least composed of HTATSF1/Tat-SF1, the P-TEFb complex components CDK9 and CCNT1, RNA polymerase II, SUPT5H, and NCL/nucleolin. Interacts with GTF2F2/RAP30 and POLR2A. Interacts with TCERG1/CA150. Interacts with (poly-ADP-ribosylated) RPA1; promoting HTATSF1 recruitment to DNA damage sites. Interacts (when phosphorylated) with TOPBP1; promoting recruitment of TOPBP1 to DNA damage sites during S-phase.</text>
</comment>
<dbReference type="GO" id="GO:0005684">
    <property type="term" value="C:U2-type spliceosomal complex"/>
    <property type="evidence" value="ECO:0007669"/>
    <property type="project" value="UniProtKB-ARBA"/>
</dbReference>
<dbReference type="InParanoid" id="A0A2J7QPI0"/>
<dbReference type="SMART" id="SM00360">
    <property type="entry name" value="RRM"/>
    <property type="match status" value="2"/>
</dbReference>
<dbReference type="SMART" id="SM00361">
    <property type="entry name" value="RRM_1"/>
    <property type="match status" value="1"/>
</dbReference>
<protein>
    <recommendedName>
        <fullName evidence="21">17S U2 SnRNP complex component HTATSF1</fullName>
    </recommendedName>
</protein>
<feature type="region of interest" description="Disordered" evidence="23">
    <location>
        <begin position="96"/>
        <end position="137"/>
    </location>
</feature>
<organism evidence="25 26">
    <name type="scientific">Cryptotermes secundus</name>
    <dbReference type="NCBI Taxonomy" id="105785"/>
    <lineage>
        <taxon>Eukaryota</taxon>
        <taxon>Metazoa</taxon>
        <taxon>Ecdysozoa</taxon>
        <taxon>Arthropoda</taxon>
        <taxon>Hexapoda</taxon>
        <taxon>Insecta</taxon>
        <taxon>Pterygota</taxon>
        <taxon>Neoptera</taxon>
        <taxon>Polyneoptera</taxon>
        <taxon>Dictyoptera</taxon>
        <taxon>Blattodea</taxon>
        <taxon>Blattoidea</taxon>
        <taxon>Termitoidae</taxon>
        <taxon>Kalotermitidae</taxon>
        <taxon>Cryptotermitinae</taxon>
        <taxon>Cryptotermes</taxon>
    </lineage>
</organism>
<dbReference type="EMBL" id="NEVH01012089">
    <property type="protein sequence ID" value="PNF30490.1"/>
    <property type="molecule type" value="Genomic_DNA"/>
</dbReference>
<keyword evidence="7" id="KW-0507">mRNA processing</keyword>
<evidence type="ECO:0000256" key="13">
    <source>
        <dbReference type="ARBA" id="ARBA00022990"/>
    </source>
</evidence>
<dbReference type="PANTHER" id="PTHR15608:SF0">
    <property type="entry name" value="HIV TAT-SPECIFIC FACTOR 1"/>
    <property type="match status" value="1"/>
</dbReference>
<feature type="domain" description="RRM" evidence="24">
    <location>
        <begin position="293"/>
        <end position="379"/>
    </location>
</feature>
<evidence type="ECO:0000256" key="6">
    <source>
        <dbReference type="ARBA" id="ARBA00022553"/>
    </source>
</evidence>
<keyword evidence="14" id="KW-0805">Transcription regulation</keyword>
<evidence type="ECO:0000256" key="23">
    <source>
        <dbReference type="SAM" id="MobiDB-lite"/>
    </source>
</evidence>
<dbReference type="CDD" id="cd12282">
    <property type="entry name" value="RRM2_TatSF1_like"/>
    <property type="match status" value="1"/>
</dbReference>
<name>A0A2J7QPI0_9NEOP</name>
<comment type="caution">
    <text evidence="25">The sequence shown here is derived from an EMBL/GenBank/DDBJ whole genome shotgun (WGS) entry which is preliminary data.</text>
</comment>
<dbReference type="GO" id="GO:0006281">
    <property type="term" value="P:DNA repair"/>
    <property type="evidence" value="ECO:0007669"/>
    <property type="project" value="UniProtKB-KW"/>
</dbReference>
<dbReference type="GO" id="GO:0000398">
    <property type="term" value="P:mRNA splicing, via spliceosome"/>
    <property type="evidence" value="ECO:0007669"/>
    <property type="project" value="InterPro"/>
</dbReference>
<evidence type="ECO:0000256" key="1">
    <source>
        <dbReference type="ARBA" id="ARBA00004123"/>
    </source>
</evidence>
<proteinExistence type="inferred from homology"/>
<dbReference type="GO" id="GO:0003723">
    <property type="term" value="F:RNA binding"/>
    <property type="evidence" value="ECO:0007669"/>
    <property type="project" value="UniProtKB-UniRule"/>
</dbReference>
<evidence type="ECO:0000256" key="21">
    <source>
        <dbReference type="ARBA" id="ARBA00073773"/>
    </source>
</evidence>
<evidence type="ECO:0000256" key="16">
    <source>
        <dbReference type="ARBA" id="ARBA00023163"/>
    </source>
</evidence>
<comment type="subcellular location">
    <subcellularLocation>
        <location evidence="2">Chromosome</location>
    </subcellularLocation>
    <subcellularLocation>
        <location evidence="1">Nucleus</location>
    </subcellularLocation>
</comment>
<sequence>MAEDTRESSHVEEHPAASIPSEHTSEIDSDVAEKSETSRNELKKVSADLSDKFDEIDTSNLHYEGSVCVYTDPVTKHQYIWDSNKNEWVLRKPLEEDSVENSAESMLKSESGVQSDTTGDSRLHRKPNGDQTSRNDYEFDGESYCYKDVKTGVTYKFDNSKHSWVIKHKDCGANKEESEESDSENKDDSVVKQDMSSGTYGYEGDTHTYTDATDGTVYIWDREKNAWFPKVDEDFLAHYQMNYGFTDTSSAVSAEKKIETGDKIENSEDQPGMKRKAGPQEPSWFDMDDQFNTKVYVSNLPLDITEQEFVDVMQKCGLVMKDAETGKMKIKLYTDPGTSQPKGDGLCSYIKIESVELALKFLDGYDLRGHKLHVERAKFQMKGNYDPSLKPKKRKKKEKEKLKKIQEKLFDWRPDKLRGERSKHEKVVIVKNLFDPAVFDKEVSLLLEYQQDLREECSKCGDVRRVVIYDRHPEGVAQITFREPEEADACVSLLNGRWFGQRKITAETWDGKTKYKVAETDAEVQQRLQKWNKFLELGGIAAGHTSEENKGKTDVTEQNVTSAKGRE</sequence>
<evidence type="ECO:0000256" key="17">
    <source>
        <dbReference type="ARBA" id="ARBA00023187"/>
    </source>
</evidence>
<evidence type="ECO:0000256" key="15">
    <source>
        <dbReference type="ARBA" id="ARBA00023159"/>
    </source>
</evidence>
<feature type="region of interest" description="Disordered" evidence="23">
    <location>
        <begin position="544"/>
        <end position="567"/>
    </location>
</feature>
<feature type="region of interest" description="Disordered" evidence="23">
    <location>
        <begin position="171"/>
        <end position="206"/>
    </location>
</feature>
<keyword evidence="9" id="KW-0677">Repeat</keyword>
<dbReference type="InterPro" id="IPR000504">
    <property type="entry name" value="RRM_dom"/>
</dbReference>
<feature type="compositionally biased region" description="Basic and acidic residues" evidence="23">
    <location>
        <begin position="1"/>
        <end position="15"/>
    </location>
</feature>
<keyword evidence="12 22" id="KW-0694">RNA-binding</keyword>
<dbReference type="FunFam" id="3.30.70.330:FF:000202">
    <property type="entry name" value="HIV Tat-specific factor 1"/>
    <property type="match status" value="1"/>
</dbReference>
<dbReference type="PROSITE" id="PS50102">
    <property type="entry name" value="RRM"/>
    <property type="match status" value="2"/>
</dbReference>
<accession>A0A2J7QPI0</accession>
<keyword evidence="16" id="KW-0804">Transcription</keyword>